<sequence length="362" mass="41097">MTSGDAAHIDPYVQIMDKLPSELIVTIFEKLYYNINGAVDYHSLRWCCSVCRSWKIHAQELLFRAPSLLSREHASSFLHAILKIDLAGHVRVLNISVDAIGDTQRFAHVVISCRRLYHLRMGAASLLSFDRPTMAILSKIPPIKALSVLAMGVQSTFLYQLLRLLPGLAHLCMAPEWHATPPVDPPGFQLYELILRRALHPVVLLWLLSASPSLRIFEMWDMCDPATMHCVMEHHGSSIRSFRFACSNLEELVIWNTPTFIPLDNLPTSIQHLSFRNPPHSRSNTLSIIIDAIQILPKLELVTCDKATSTEVSDFERLVRTCETLNVTLLTTNSSYPIAEDPVPWKKFPRRNSVSNYRYMNV</sequence>
<organism evidence="1 2">
    <name type="scientific">Clathrus columnatus</name>
    <dbReference type="NCBI Taxonomy" id="1419009"/>
    <lineage>
        <taxon>Eukaryota</taxon>
        <taxon>Fungi</taxon>
        <taxon>Dikarya</taxon>
        <taxon>Basidiomycota</taxon>
        <taxon>Agaricomycotina</taxon>
        <taxon>Agaricomycetes</taxon>
        <taxon>Phallomycetidae</taxon>
        <taxon>Phallales</taxon>
        <taxon>Clathraceae</taxon>
        <taxon>Clathrus</taxon>
    </lineage>
</organism>
<gene>
    <name evidence="1" type="ORF">Clacol_007596</name>
</gene>
<dbReference type="EMBL" id="BPWL01000008">
    <property type="protein sequence ID" value="GJJ13344.1"/>
    <property type="molecule type" value="Genomic_DNA"/>
</dbReference>
<dbReference type="Gene3D" id="1.20.1280.50">
    <property type="match status" value="1"/>
</dbReference>
<reference evidence="1" key="1">
    <citation type="submission" date="2021-10" db="EMBL/GenBank/DDBJ databases">
        <title>De novo Genome Assembly of Clathrus columnatus (Basidiomycota, Fungi) Using Illumina and Nanopore Sequence Data.</title>
        <authorList>
            <person name="Ogiso-Tanaka E."/>
            <person name="Itagaki H."/>
            <person name="Hosoya T."/>
            <person name="Hosaka K."/>
        </authorList>
    </citation>
    <scope>NUCLEOTIDE SEQUENCE</scope>
    <source>
        <strain evidence="1">MO-923</strain>
    </source>
</reference>
<dbReference type="InterPro" id="IPR032675">
    <property type="entry name" value="LRR_dom_sf"/>
</dbReference>
<evidence type="ECO:0008006" key="3">
    <source>
        <dbReference type="Google" id="ProtNLM"/>
    </source>
</evidence>
<proteinExistence type="predicted"/>
<dbReference type="Proteomes" id="UP001050691">
    <property type="component" value="Unassembled WGS sequence"/>
</dbReference>
<evidence type="ECO:0000313" key="2">
    <source>
        <dbReference type="Proteomes" id="UP001050691"/>
    </source>
</evidence>
<keyword evidence="2" id="KW-1185">Reference proteome</keyword>
<dbReference type="InterPro" id="IPR036047">
    <property type="entry name" value="F-box-like_dom_sf"/>
</dbReference>
<dbReference type="Gene3D" id="3.80.10.10">
    <property type="entry name" value="Ribonuclease Inhibitor"/>
    <property type="match status" value="1"/>
</dbReference>
<evidence type="ECO:0000313" key="1">
    <source>
        <dbReference type="EMBL" id="GJJ13344.1"/>
    </source>
</evidence>
<dbReference type="SUPFAM" id="SSF81383">
    <property type="entry name" value="F-box domain"/>
    <property type="match status" value="1"/>
</dbReference>
<comment type="caution">
    <text evidence="1">The sequence shown here is derived from an EMBL/GenBank/DDBJ whole genome shotgun (WGS) entry which is preliminary data.</text>
</comment>
<protein>
    <recommendedName>
        <fullName evidence="3">F-box domain-containing protein</fullName>
    </recommendedName>
</protein>
<name>A0AAV5AKW6_9AGAM</name>
<accession>A0AAV5AKW6</accession>
<dbReference type="AlphaFoldDB" id="A0AAV5AKW6"/>